<accession>A0ABU8PJJ1</accession>
<keyword evidence="4" id="KW-0410">Iron transport</keyword>
<evidence type="ECO:0000313" key="8">
    <source>
        <dbReference type="Proteomes" id="UP001375812"/>
    </source>
</evidence>
<reference evidence="7 8" key="1">
    <citation type="submission" date="2023-12" db="EMBL/GenBank/DDBJ databases">
        <title>Gut-associated functions are favored during microbiome assembly across C. elegans life.</title>
        <authorList>
            <person name="Zimmermann J."/>
        </authorList>
    </citation>
    <scope>NUCLEOTIDE SEQUENCE [LARGE SCALE GENOMIC DNA]</scope>
    <source>
        <strain evidence="7 8">MYb71</strain>
    </source>
</reference>
<sequence>MVEYPQRGAGFSSLKISRRKALGLLAALALPQGARANPALRIAAIDWAMLETIMALGVTPIAATELIQFRKAAVEPVIPESVTDLGLRGSPNFELLYLLKPDLILSSPFYTQHEAALKAIAPVLSMPFYVQGEPPYQKALAAVSELGRKLGLEAKAEAVLREQEIFLEQATDTLKPFGNRPTYLINIGDARHFRAFGDDSMFGDILSRLGLPNAWTDRSRFTFAAPVPLETLAEKPEARIVIISDVPVEARSSLRNSLIWRSLQPVREGRVHQLGNVNPYGGITAGLRFARLLKNALLEQPEDSR</sequence>
<keyword evidence="5" id="KW-0732">Signal</keyword>
<evidence type="ECO:0000256" key="2">
    <source>
        <dbReference type="ARBA" id="ARBA00008814"/>
    </source>
</evidence>
<keyword evidence="4" id="KW-0406">Ion transport</keyword>
<dbReference type="PRINTS" id="PR01715">
    <property type="entry name" value="FERRIBNDNGPP"/>
</dbReference>
<feature type="domain" description="Fe/B12 periplasmic-binding" evidence="6">
    <location>
        <begin position="41"/>
        <end position="305"/>
    </location>
</feature>
<keyword evidence="8" id="KW-1185">Reference proteome</keyword>
<evidence type="ECO:0000256" key="4">
    <source>
        <dbReference type="ARBA" id="ARBA00022496"/>
    </source>
</evidence>
<comment type="caution">
    <text evidence="7">The sequence shown here is derived from an EMBL/GenBank/DDBJ whole genome shotgun (WGS) entry which is preliminary data.</text>
</comment>
<evidence type="ECO:0000259" key="6">
    <source>
        <dbReference type="PROSITE" id="PS50983"/>
    </source>
</evidence>
<comment type="subcellular location">
    <subcellularLocation>
        <location evidence="1">Cell envelope</location>
    </subcellularLocation>
</comment>
<dbReference type="Proteomes" id="UP001375812">
    <property type="component" value="Unassembled WGS sequence"/>
</dbReference>
<keyword evidence="4" id="KW-0408">Iron</keyword>
<dbReference type="Gene3D" id="3.40.50.1980">
    <property type="entry name" value="Nitrogenase molybdenum iron protein domain"/>
    <property type="match status" value="2"/>
</dbReference>
<name>A0ABU8PJJ1_9HYPH</name>
<dbReference type="Pfam" id="PF01497">
    <property type="entry name" value="Peripla_BP_2"/>
    <property type="match status" value="1"/>
</dbReference>
<dbReference type="PANTHER" id="PTHR30532:SF1">
    <property type="entry name" value="IRON(3+)-HYDROXAMATE-BINDING PROTEIN FHUD"/>
    <property type="match status" value="1"/>
</dbReference>
<keyword evidence="3" id="KW-0813">Transport</keyword>
<dbReference type="EMBL" id="JBBGZH010000002">
    <property type="protein sequence ID" value="MEJ5022202.1"/>
    <property type="molecule type" value="Genomic_DNA"/>
</dbReference>
<gene>
    <name evidence="7" type="ORF">WH297_21025</name>
</gene>
<dbReference type="InterPro" id="IPR002491">
    <property type="entry name" value="ABC_transptr_periplasmic_BD"/>
</dbReference>
<organism evidence="7 8">
    <name type="scientific">Ochrobactrum vermis</name>
    <dbReference type="NCBI Taxonomy" id="1827297"/>
    <lineage>
        <taxon>Bacteria</taxon>
        <taxon>Pseudomonadati</taxon>
        <taxon>Pseudomonadota</taxon>
        <taxon>Alphaproteobacteria</taxon>
        <taxon>Hyphomicrobiales</taxon>
        <taxon>Brucellaceae</taxon>
        <taxon>Brucella/Ochrobactrum group</taxon>
        <taxon>Ochrobactrum</taxon>
    </lineage>
</organism>
<dbReference type="SUPFAM" id="SSF53807">
    <property type="entry name" value="Helical backbone' metal receptor"/>
    <property type="match status" value="1"/>
</dbReference>
<evidence type="ECO:0000256" key="3">
    <source>
        <dbReference type="ARBA" id="ARBA00022448"/>
    </source>
</evidence>
<comment type="similarity">
    <text evidence="2">Belongs to the bacterial solute-binding protein 8 family.</text>
</comment>
<dbReference type="CDD" id="cd01146">
    <property type="entry name" value="FhuD"/>
    <property type="match status" value="1"/>
</dbReference>
<proteinExistence type="inferred from homology"/>
<dbReference type="PROSITE" id="PS50983">
    <property type="entry name" value="FE_B12_PBP"/>
    <property type="match status" value="1"/>
</dbReference>
<dbReference type="RefSeq" id="WP_105544559.1">
    <property type="nucleotide sequence ID" value="NZ_JBBGZH010000002.1"/>
</dbReference>
<evidence type="ECO:0000256" key="1">
    <source>
        <dbReference type="ARBA" id="ARBA00004196"/>
    </source>
</evidence>
<evidence type="ECO:0000313" key="7">
    <source>
        <dbReference type="EMBL" id="MEJ5022202.1"/>
    </source>
</evidence>
<evidence type="ECO:0000256" key="5">
    <source>
        <dbReference type="ARBA" id="ARBA00022729"/>
    </source>
</evidence>
<dbReference type="PANTHER" id="PTHR30532">
    <property type="entry name" value="IRON III DICITRATE-BINDING PERIPLASMIC PROTEIN"/>
    <property type="match status" value="1"/>
</dbReference>
<dbReference type="InterPro" id="IPR051313">
    <property type="entry name" value="Bact_iron-sidero_bind"/>
</dbReference>
<protein>
    <submittedName>
        <fullName evidence="7">Iron-siderophore ABC transporter substrate-binding protein</fullName>
    </submittedName>
</protein>